<name>A0A935PUM2_9PROT</name>
<dbReference type="EMBL" id="JADJMH010000001">
    <property type="protein sequence ID" value="MBK7673630.1"/>
    <property type="molecule type" value="Genomic_DNA"/>
</dbReference>
<dbReference type="Proteomes" id="UP000697998">
    <property type="component" value="Unassembled WGS sequence"/>
</dbReference>
<reference evidence="3 4" key="1">
    <citation type="submission" date="2020-10" db="EMBL/GenBank/DDBJ databases">
        <title>Connecting structure to function with the recovery of over 1000 high-quality activated sludge metagenome-assembled genomes encoding full-length rRNA genes using long-read sequencing.</title>
        <authorList>
            <person name="Singleton C.M."/>
            <person name="Petriglieri F."/>
            <person name="Kristensen J.M."/>
            <person name="Kirkegaard R.H."/>
            <person name="Michaelsen T.Y."/>
            <person name="Andersen M.H."/>
            <person name="Karst S.M."/>
            <person name="Dueholm M.S."/>
            <person name="Nielsen P.H."/>
            <person name="Albertsen M."/>
        </authorList>
    </citation>
    <scope>NUCLEOTIDE SEQUENCE [LARGE SCALE GENOMIC DNA]</scope>
    <source>
        <strain evidence="3">EsbW_18-Q3-R4-48_BATAC.285</strain>
    </source>
</reference>
<evidence type="ECO:0000256" key="1">
    <source>
        <dbReference type="SAM" id="MobiDB-lite"/>
    </source>
</evidence>
<feature type="compositionally biased region" description="Basic and acidic residues" evidence="1">
    <location>
        <begin position="90"/>
        <end position="182"/>
    </location>
</feature>
<feature type="region of interest" description="Disordered" evidence="1">
    <location>
        <begin position="90"/>
        <end position="196"/>
    </location>
</feature>
<feature type="compositionally biased region" description="Low complexity" evidence="1">
    <location>
        <begin position="185"/>
        <end position="196"/>
    </location>
</feature>
<accession>A0A935PUM2</accession>
<protein>
    <submittedName>
        <fullName evidence="3">Uncharacterized protein</fullName>
    </submittedName>
</protein>
<comment type="caution">
    <text evidence="3">The sequence shown here is derived from an EMBL/GenBank/DDBJ whole genome shotgun (WGS) entry which is preliminary data.</text>
</comment>
<dbReference type="AlphaFoldDB" id="A0A935PUM2"/>
<evidence type="ECO:0000313" key="4">
    <source>
        <dbReference type="Proteomes" id="UP000697998"/>
    </source>
</evidence>
<proteinExistence type="predicted"/>
<gene>
    <name evidence="3" type="ORF">IPJ27_02040</name>
</gene>
<evidence type="ECO:0000313" key="3">
    <source>
        <dbReference type="EMBL" id="MBK7673630.1"/>
    </source>
</evidence>
<keyword evidence="2" id="KW-0732">Signal</keyword>
<sequence length="196" mass="21788">MRVGAWLLVSLSMSGAAWAEEPAPAPEIPQTLEQASAQRARAAAMRDEAERRHLAEQNACYSKFLVNDCLADAKKRYTATIVEARRLDQPARDFEREARRRDVEAEEAQRLADQPVREAEQKASADRFRAEEAAKASERQQKLAEKARQAEEGRQKAAAEQARRQAKLEKRARQDAEREAKKAAKQAGAPAPGAGN</sequence>
<feature type="chain" id="PRO_5036790400" evidence="2">
    <location>
        <begin position="20"/>
        <end position="196"/>
    </location>
</feature>
<feature type="signal peptide" evidence="2">
    <location>
        <begin position="1"/>
        <end position="19"/>
    </location>
</feature>
<organism evidence="3 4">
    <name type="scientific">Candidatus Accumulibacter proximus</name>
    <dbReference type="NCBI Taxonomy" id="2954385"/>
    <lineage>
        <taxon>Bacteria</taxon>
        <taxon>Pseudomonadati</taxon>
        <taxon>Pseudomonadota</taxon>
        <taxon>Betaproteobacteria</taxon>
        <taxon>Candidatus Accumulibacter</taxon>
    </lineage>
</organism>
<evidence type="ECO:0000256" key="2">
    <source>
        <dbReference type="SAM" id="SignalP"/>
    </source>
</evidence>